<protein>
    <submittedName>
        <fullName evidence="2">Uncharacterized protein</fullName>
    </submittedName>
</protein>
<keyword evidence="3" id="KW-1185">Reference proteome</keyword>
<dbReference type="Proteomes" id="UP000652761">
    <property type="component" value="Unassembled WGS sequence"/>
</dbReference>
<evidence type="ECO:0000313" key="3">
    <source>
        <dbReference type="Proteomes" id="UP000652761"/>
    </source>
</evidence>
<feature type="compositionally biased region" description="Basic and acidic residues" evidence="1">
    <location>
        <begin position="1"/>
        <end position="12"/>
    </location>
</feature>
<dbReference type="EMBL" id="NMUH01003501">
    <property type="protein sequence ID" value="MQM05926.1"/>
    <property type="molecule type" value="Genomic_DNA"/>
</dbReference>
<gene>
    <name evidence="2" type="ORF">Taro_038742</name>
</gene>
<proteinExistence type="predicted"/>
<accession>A0A843WDP7</accession>
<evidence type="ECO:0000313" key="2">
    <source>
        <dbReference type="EMBL" id="MQM05926.1"/>
    </source>
</evidence>
<reference evidence="2" key="1">
    <citation type="submission" date="2017-07" db="EMBL/GenBank/DDBJ databases">
        <title>Taro Niue Genome Assembly and Annotation.</title>
        <authorList>
            <person name="Atibalentja N."/>
            <person name="Keating K."/>
            <person name="Fields C.J."/>
        </authorList>
    </citation>
    <scope>NUCLEOTIDE SEQUENCE</scope>
    <source>
        <strain evidence="2">Niue_2</strain>
        <tissue evidence="2">Leaf</tissue>
    </source>
</reference>
<evidence type="ECO:0000256" key="1">
    <source>
        <dbReference type="SAM" id="MobiDB-lite"/>
    </source>
</evidence>
<feature type="region of interest" description="Disordered" evidence="1">
    <location>
        <begin position="1"/>
        <end position="46"/>
    </location>
</feature>
<organism evidence="2 3">
    <name type="scientific">Colocasia esculenta</name>
    <name type="common">Wild taro</name>
    <name type="synonym">Arum esculentum</name>
    <dbReference type="NCBI Taxonomy" id="4460"/>
    <lineage>
        <taxon>Eukaryota</taxon>
        <taxon>Viridiplantae</taxon>
        <taxon>Streptophyta</taxon>
        <taxon>Embryophyta</taxon>
        <taxon>Tracheophyta</taxon>
        <taxon>Spermatophyta</taxon>
        <taxon>Magnoliopsida</taxon>
        <taxon>Liliopsida</taxon>
        <taxon>Araceae</taxon>
        <taxon>Aroideae</taxon>
        <taxon>Colocasieae</taxon>
        <taxon>Colocasia</taxon>
    </lineage>
</organism>
<dbReference type="AlphaFoldDB" id="A0A843WDP7"/>
<sequence>MVELRSGRRVETEEIASVSGARVDTSRGGTPEQLEAPAPPVLPPPRIREFRNPTKRPHDPLQDAAAMLLGQSRKGRFPQFLWFLRDFLGIWGPCEAASGGAALRSGIWGPFGGHGWRRGGRRPSVRAEGVTTCGASAGCARVARGPCAGPPAEVDWRRWRRVPCKTFMEIELHQARAYDEGLPYVCHVCGLPTGSGNATLG</sequence>
<name>A0A843WDP7_COLES</name>
<comment type="caution">
    <text evidence="2">The sequence shown here is derived from an EMBL/GenBank/DDBJ whole genome shotgun (WGS) entry which is preliminary data.</text>
</comment>